<dbReference type="Pfam" id="PF17800">
    <property type="entry name" value="NPL"/>
    <property type="match status" value="1"/>
</dbReference>
<feature type="region of interest" description="Disordered" evidence="1">
    <location>
        <begin position="149"/>
        <end position="196"/>
    </location>
</feature>
<gene>
    <name evidence="3" type="ORF">BSL78_06296</name>
</gene>
<evidence type="ECO:0000313" key="3">
    <source>
        <dbReference type="EMBL" id="PIK56765.1"/>
    </source>
</evidence>
<dbReference type="Gene3D" id="2.60.120.340">
    <property type="entry name" value="Nucleoplasmin core domain"/>
    <property type="match status" value="1"/>
</dbReference>
<dbReference type="EMBL" id="MRZV01000164">
    <property type="protein sequence ID" value="PIK56765.1"/>
    <property type="molecule type" value="Genomic_DNA"/>
</dbReference>
<comment type="caution">
    <text evidence="3">The sequence shown here is derived from an EMBL/GenBank/DDBJ whole genome shotgun (WGS) entry which is preliminary data.</text>
</comment>
<name>A0A2G8L983_STIJA</name>
<proteinExistence type="predicted"/>
<evidence type="ECO:0000259" key="2">
    <source>
        <dbReference type="Pfam" id="PF17800"/>
    </source>
</evidence>
<dbReference type="STRING" id="307972.A0A2G8L983"/>
<evidence type="ECO:0000313" key="4">
    <source>
        <dbReference type="Proteomes" id="UP000230750"/>
    </source>
</evidence>
<keyword evidence="4" id="KW-1185">Reference proteome</keyword>
<reference evidence="3 4" key="1">
    <citation type="journal article" date="2017" name="PLoS Biol.">
        <title>The sea cucumber genome provides insights into morphological evolution and visceral regeneration.</title>
        <authorList>
            <person name="Zhang X."/>
            <person name="Sun L."/>
            <person name="Yuan J."/>
            <person name="Sun Y."/>
            <person name="Gao Y."/>
            <person name="Zhang L."/>
            <person name="Li S."/>
            <person name="Dai H."/>
            <person name="Hamel J.F."/>
            <person name="Liu C."/>
            <person name="Yu Y."/>
            <person name="Liu S."/>
            <person name="Lin W."/>
            <person name="Guo K."/>
            <person name="Jin S."/>
            <person name="Xu P."/>
            <person name="Storey K.B."/>
            <person name="Huan P."/>
            <person name="Zhang T."/>
            <person name="Zhou Y."/>
            <person name="Zhang J."/>
            <person name="Lin C."/>
            <person name="Li X."/>
            <person name="Xing L."/>
            <person name="Huo D."/>
            <person name="Sun M."/>
            <person name="Wang L."/>
            <person name="Mercier A."/>
            <person name="Li F."/>
            <person name="Yang H."/>
            <person name="Xiang J."/>
        </authorList>
    </citation>
    <scope>NUCLEOTIDE SEQUENCE [LARGE SCALE GENOMIC DNA]</scope>
    <source>
        <strain evidence="3">Shaxun</strain>
        <tissue evidence="3">Muscle</tissue>
    </source>
</reference>
<feature type="compositionally biased region" description="Acidic residues" evidence="1">
    <location>
        <begin position="149"/>
        <end position="165"/>
    </location>
</feature>
<accession>A0A2G8L983</accession>
<protein>
    <recommendedName>
        <fullName evidence="2">Nucleoplasmin-like domain-containing protein</fullName>
    </recommendedName>
</protein>
<sequence length="214" mass="24562">MIWGMTLEPGKLYTEVMGDEVHLSMASLETAEEKTEATCHIIMKTEKSEYLLCTLANGVIYQQSLDLKLMPREKVTFSVQGTNVVYLTGYSTSYPELDDHFEEESETGDWEPYDTGELPLNSSTEENVALKEDEQIPIIKDESEDIIEEMGDDGVQEQQQEEPVLELDLQTDMPELSQENTEQTKDEDESDQHEHEMIFSIAGRVLFYWRGTWS</sequence>
<dbReference type="Proteomes" id="UP000230750">
    <property type="component" value="Unassembled WGS sequence"/>
</dbReference>
<dbReference type="AlphaFoldDB" id="A0A2G8L983"/>
<organism evidence="3 4">
    <name type="scientific">Stichopus japonicus</name>
    <name type="common">Sea cucumber</name>
    <dbReference type="NCBI Taxonomy" id="307972"/>
    <lineage>
        <taxon>Eukaryota</taxon>
        <taxon>Metazoa</taxon>
        <taxon>Echinodermata</taxon>
        <taxon>Eleutherozoa</taxon>
        <taxon>Echinozoa</taxon>
        <taxon>Holothuroidea</taxon>
        <taxon>Aspidochirotacea</taxon>
        <taxon>Aspidochirotida</taxon>
        <taxon>Stichopodidae</taxon>
        <taxon>Apostichopus</taxon>
    </lineage>
</organism>
<evidence type="ECO:0000256" key="1">
    <source>
        <dbReference type="SAM" id="MobiDB-lite"/>
    </source>
</evidence>
<feature type="domain" description="Nucleoplasmin-like" evidence="2">
    <location>
        <begin position="2"/>
        <end position="90"/>
    </location>
</feature>
<dbReference type="OrthoDB" id="1902587at2759"/>
<dbReference type="InterPro" id="IPR041232">
    <property type="entry name" value="NPL"/>
</dbReference>